<dbReference type="PANTHER" id="PTHR24115:SF929">
    <property type="entry name" value="KINESIN-LIKE PROTEIN AT 31E, ISOFORM A"/>
    <property type="match status" value="1"/>
</dbReference>
<dbReference type="Pfam" id="PF00225">
    <property type="entry name" value="Kinesin"/>
    <property type="match status" value="1"/>
</dbReference>
<dbReference type="InterPro" id="IPR027417">
    <property type="entry name" value="P-loop_NTPase"/>
</dbReference>
<dbReference type="GO" id="GO:0008017">
    <property type="term" value="F:microtubule binding"/>
    <property type="evidence" value="ECO:0007669"/>
    <property type="project" value="InterPro"/>
</dbReference>
<gene>
    <name evidence="4" type="ORF">ECC02_007585</name>
</gene>
<accession>A0A7J6XYD4</accession>
<dbReference type="AlphaFoldDB" id="A0A7J6XYD4"/>
<dbReference type="SUPFAM" id="SSF52540">
    <property type="entry name" value="P-loop containing nucleoside triphosphate hydrolases"/>
    <property type="match status" value="1"/>
</dbReference>
<dbReference type="GO" id="GO:0005871">
    <property type="term" value="C:kinesin complex"/>
    <property type="evidence" value="ECO:0007669"/>
    <property type="project" value="TreeGrafter"/>
</dbReference>
<comment type="similarity">
    <text evidence="1">Belongs to the TRAFAC class myosin-kinesin ATPase superfamily. Kinesin family.</text>
</comment>
<dbReference type="Proteomes" id="UP000583944">
    <property type="component" value="Unassembled WGS sequence"/>
</dbReference>
<dbReference type="PROSITE" id="PS50067">
    <property type="entry name" value="KINESIN_MOTOR_2"/>
    <property type="match status" value="1"/>
</dbReference>
<dbReference type="GO" id="GO:0005874">
    <property type="term" value="C:microtubule"/>
    <property type="evidence" value="ECO:0007669"/>
    <property type="project" value="TreeGrafter"/>
</dbReference>
<keyword evidence="1" id="KW-0547">Nucleotide-binding</keyword>
<protein>
    <recommendedName>
        <fullName evidence="3">Kinesin motor domain-containing protein</fullName>
    </recommendedName>
</protein>
<dbReference type="PRINTS" id="PR00380">
    <property type="entry name" value="KINESINHEAVY"/>
</dbReference>
<feature type="binding site" evidence="1">
    <location>
        <begin position="87"/>
        <end position="94"/>
    </location>
    <ligand>
        <name>ATP</name>
        <dbReference type="ChEBI" id="CHEBI:30616"/>
    </ligand>
</feature>
<dbReference type="SMART" id="SM00129">
    <property type="entry name" value="KISc"/>
    <property type="match status" value="1"/>
</dbReference>
<dbReference type="GO" id="GO:0003777">
    <property type="term" value="F:microtubule motor activity"/>
    <property type="evidence" value="ECO:0007669"/>
    <property type="project" value="InterPro"/>
</dbReference>
<dbReference type="Gene3D" id="3.40.850.10">
    <property type="entry name" value="Kinesin motor domain"/>
    <property type="match status" value="1"/>
</dbReference>
<name>A0A7J6XYD4_TRYCR</name>
<feature type="compositionally biased region" description="Basic residues" evidence="2">
    <location>
        <begin position="852"/>
        <end position="863"/>
    </location>
</feature>
<keyword evidence="1" id="KW-0067">ATP-binding</keyword>
<dbReference type="InterPro" id="IPR036961">
    <property type="entry name" value="Kinesin_motor_dom_sf"/>
</dbReference>
<evidence type="ECO:0000259" key="3">
    <source>
        <dbReference type="PROSITE" id="PS50067"/>
    </source>
</evidence>
<comment type="caution">
    <text evidence="4">The sequence shown here is derived from an EMBL/GenBank/DDBJ whole genome shotgun (WGS) entry which is preliminary data.</text>
</comment>
<reference evidence="4 5" key="1">
    <citation type="journal article" date="2019" name="Genome Biol. Evol.">
        <title>Nanopore Sequencing Significantly Improves Genome Assembly of the Protozoan Parasite Trypanosoma cruzi.</title>
        <authorList>
            <person name="Diaz-Viraque F."/>
            <person name="Pita S."/>
            <person name="Greif G."/>
            <person name="de Souza R.C.M."/>
            <person name="Iraola G."/>
            <person name="Robello C."/>
        </authorList>
    </citation>
    <scope>NUCLEOTIDE SEQUENCE [LARGE SCALE GENOMIC DNA]</scope>
    <source>
        <strain evidence="4 5">Berenice</strain>
    </source>
</reference>
<dbReference type="InterPro" id="IPR001752">
    <property type="entry name" value="Kinesin_motor_dom"/>
</dbReference>
<dbReference type="VEuPathDB" id="TriTrypDB:ECC02_007585"/>
<evidence type="ECO:0000313" key="5">
    <source>
        <dbReference type="Proteomes" id="UP000583944"/>
    </source>
</evidence>
<organism evidence="4 5">
    <name type="scientific">Trypanosoma cruzi</name>
    <dbReference type="NCBI Taxonomy" id="5693"/>
    <lineage>
        <taxon>Eukaryota</taxon>
        <taxon>Discoba</taxon>
        <taxon>Euglenozoa</taxon>
        <taxon>Kinetoplastea</taxon>
        <taxon>Metakinetoplastina</taxon>
        <taxon>Trypanosomatida</taxon>
        <taxon>Trypanosomatidae</taxon>
        <taxon>Trypanosoma</taxon>
        <taxon>Schizotrypanum</taxon>
    </lineage>
</organism>
<keyword evidence="1" id="KW-0505">Motor protein</keyword>
<dbReference type="InterPro" id="IPR027640">
    <property type="entry name" value="Kinesin-like_fam"/>
</dbReference>
<dbReference type="GO" id="GO:0005524">
    <property type="term" value="F:ATP binding"/>
    <property type="evidence" value="ECO:0007669"/>
    <property type="project" value="UniProtKB-UniRule"/>
</dbReference>
<feature type="region of interest" description="Disordered" evidence="2">
    <location>
        <begin position="832"/>
        <end position="863"/>
    </location>
</feature>
<dbReference type="VEuPathDB" id="TriTrypDB:BCY84_18871"/>
<proteinExistence type="inferred from homology"/>
<evidence type="ECO:0000256" key="1">
    <source>
        <dbReference type="PROSITE-ProRule" id="PRU00283"/>
    </source>
</evidence>
<feature type="domain" description="Kinesin motor" evidence="3">
    <location>
        <begin position="4"/>
        <end position="313"/>
    </location>
</feature>
<evidence type="ECO:0000313" key="4">
    <source>
        <dbReference type="EMBL" id="KAF5219442.1"/>
    </source>
</evidence>
<sequence>MGRRVQLVIRLRPGEGGASCVSVDVNKKEITVVDLSGTHASSTPREFHVDQVVQEDCGNEELFRSLVLGRIRSSVEEPDTSCFLAYGHTSSGKTHSIAGTGKEPGLLTLSAEALLHTYGVAEVAMLEVYGESVHDLLAQGERRMIRRRAGPDGTVIMVENLTSCSLTSMEEWKALSEFGMLARRTAPTERNSRSSRSHAIFTIKTRGMRLCLVDLAGSERQTTYSPQLNKESIAINKSLSRLSTVLEALSSARLKSDGSTSYVNFRDTTLTVLLQRYLSGASMTVFLACIHPDTAFYYETMSTMRYTQRLKCINTKNAPKKPNEDMSLFQLGENQKLLEELMILRRIVGRQHEQREEYHYYDGEFRKVREETVIGRLPKDHCSDSLFQNHESALQESAPMISASIVGHRQRLLRYKDAMRVAGWLLSRILSELPELSVGFDDYFDTYLPSQVQVVGYISLMTCMAPRDVNEAMGGLAFLDVGDIAMGLSMLDAGIPACVGLHRLTCGESNTWEAHEYDGVNRVFVLAFFEINEHLVEIMGDTHDAFECCGGLLTLEPLVPLAIVLCTPLDSSDELKENVLQHLVTLQGEQDGALESSIGGSSSLSQLTQMHTGIDGAMENPKLNLLKTMTQWRDDYVKEVTSSSDTESFSAAPLAEEIERQTLNKLQVCSPFQESASVNSGEAFSNEKTTIIHLDHKLHAIYASSSSFSSESSSDSSLILGSKLSLLSPAVADEGQCQEISRTHMSSECPCKSECDAEKGVGMPQSIDREVHGANQVGVSVSPADVHVDVYNRPYLPHAPQTNCYSIEDFPAYTVIARERSKSDKKDDCAECSATASVSPPEKERIYEKNEKKKKKKNLHRKRKPVLQGCHNCVVL</sequence>
<dbReference type="GO" id="GO:0016887">
    <property type="term" value="F:ATP hydrolysis activity"/>
    <property type="evidence" value="ECO:0007669"/>
    <property type="project" value="TreeGrafter"/>
</dbReference>
<evidence type="ECO:0000256" key="2">
    <source>
        <dbReference type="SAM" id="MobiDB-lite"/>
    </source>
</evidence>
<dbReference type="GO" id="GO:0007018">
    <property type="term" value="P:microtubule-based movement"/>
    <property type="evidence" value="ECO:0007669"/>
    <property type="project" value="InterPro"/>
</dbReference>
<dbReference type="PANTHER" id="PTHR24115">
    <property type="entry name" value="KINESIN-RELATED"/>
    <property type="match status" value="1"/>
</dbReference>
<feature type="compositionally biased region" description="Basic and acidic residues" evidence="2">
    <location>
        <begin position="841"/>
        <end position="851"/>
    </location>
</feature>
<dbReference type="EMBL" id="JABDHM010000070">
    <property type="protein sequence ID" value="KAF5219442.1"/>
    <property type="molecule type" value="Genomic_DNA"/>
</dbReference>